<protein>
    <submittedName>
        <fullName evidence="1">Uncharacterized protein</fullName>
    </submittedName>
</protein>
<reference evidence="1 2" key="1">
    <citation type="submission" date="2013-03" db="EMBL/GenBank/DDBJ databases">
        <title>The Genome Sequence of Cladophialophora yegresii CBS 114405.</title>
        <authorList>
            <consortium name="The Broad Institute Genomics Platform"/>
            <person name="Cuomo C."/>
            <person name="de Hoog S."/>
            <person name="Gorbushina A."/>
            <person name="Walker B."/>
            <person name="Young S.K."/>
            <person name="Zeng Q."/>
            <person name="Gargeya S."/>
            <person name="Fitzgerald M."/>
            <person name="Haas B."/>
            <person name="Abouelleil A."/>
            <person name="Allen A.W."/>
            <person name="Alvarado L."/>
            <person name="Arachchi H.M."/>
            <person name="Berlin A.M."/>
            <person name="Chapman S.B."/>
            <person name="Gainer-Dewar J."/>
            <person name="Goldberg J."/>
            <person name="Griggs A."/>
            <person name="Gujja S."/>
            <person name="Hansen M."/>
            <person name="Howarth C."/>
            <person name="Imamovic A."/>
            <person name="Ireland A."/>
            <person name="Larimer J."/>
            <person name="McCowan C."/>
            <person name="Murphy C."/>
            <person name="Pearson M."/>
            <person name="Poon T.W."/>
            <person name="Priest M."/>
            <person name="Roberts A."/>
            <person name="Saif S."/>
            <person name="Shea T."/>
            <person name="Sisk P."/>
            <person name="Sykes S."/>
            <person name="Wortman J."/>
            <person name="Nusbaum C."/>
            <person name="Birren B."/>
        </authorList>
    </citation>
    <scope>NUCLEOTIDE SEQUENCE [LARGE SCALE GENOMIC DNA]</scope>
    <source>
        <strain evidence="1 2">CBS 114405</strain>
    </source>
</reference>
<gene>
    <name evidence="1" type="ORF">A1O7_07149</name>
</gene>
<dbReference type="InterPro" id="IPR020904">
    <property type="entry name" value="Sc_DH/Rdtase_CS"/>
</dbReference>
<name>W9VUT4_9EURO</name>
<dbReference type="GeneID" id="19181724"/>
<dbReference type="InterPro" id="IPR036291">
    <property type="entry name" value="NAD(P)-bd_dom_sf"/>
</dbReference>
<sequence>MVNMSTAVAHAPTAMVSGLSAYGSSKLAALRIFDFLQDEHPEMRIVSLHPGIIMSDLNAKHAPGIILRELAASFVVRLSGPQAKSPKSELAWPDWDVDELKAKAAGVQNSPQFTTGLTGWPSMSWCCARGAWR</sequence>
<accession>W9VUT4</accession>
<dbReference type="VEuPathDB" id="FungiDB:A1O7_07149"/>
<dbReference type="Proteomes" id="UP000019473">
    <property type="component" value="Unassembled WGS sequence"/>
</dbReference>
<dbReference type="PROSITE" id="PS00061">
    <property type="entry name" value="ADH_SHORT"/>
    <property type="match status" value="1"/>
</dbReference>
<proteinExistence type="predicted"/>
<dbReference type="STRING" id="1182544.W9VUT4"/>
<comment type="caution">
    <text evidence="1">The sequence shown here is derived from an EMBL/GenBank/DDBJ whole genome shotgun (WGS) entry which is preliminary data.</text>
</comment>
<evidence type="ECO:0000313" key="2">
    <source>
        <dbReference type="Proteomes" id="UP000019473"/>
    </source>
</evidence>
<dbReference type="OrthoDB" id="1933717at2759"/>
<evidence type="ECO:0000313" key="1">
    <source>
        <dbReference type="EMBL" id="EXJ56805.1"/>
    </source>
</evidence>
<dbReference type="AlphaFoldDB" id="W9VUT4"/>
<keyword evidence="2" id="KW-1185">Reference proteome</keyword>
<dbReference type="EMBL" id="AMGW01000005">
    <property type="protein sequence ID" value="EXJ56805.1"/>
    <property type="molecule type" value="Genomic_DNA"/>
</dbReference>
<organism evidence="1 2">
    <name type="scientific">Cladophialophora yegresii CBS 114405</name>
    <dbReference type="NCBI Taxonomy" id="1182544"/>
    <lineage>
        <taxon>Eukaryota</taxon>
        <taxon>Fungi</taxon>
        <taxon>Dikarya</taxon>
        <taxon>Ascomycota</taxon>
        <taxon>Pezizomycotina</taxon>
        <taxon>Eurotiomycetes</taxon>
        <taxon>Chaetothyriomycetidae</taxon>
        <taxon>Chaetothyriales</taxon>
        <taxon>Herpotrichiellaceae</taxon>
        <taxon>Cladophialophora</taxon>
    </lineage>
</organism>
<dbReference type="Gene3D" id="3.40.50.720">
    <property type="entry name" value="NAD(P)-binding Rossmann-like Domain"/>
    <property type="match status" value="1"/>
</dbReference>
<dbReference type="RefSeq" id="XP_007759339.1">
    <property type="nucleotide sequence ID" value="XM_007761149.1"/>
</dbReference>
<dbReference type="SUPFAM" id="SSF51735">
    <property type="entry name" value="NAD(P)-binding Rossmann-fold domains"/>
    <property type="match status" value="1"/>
</dbReference>
<dbReference type="HOGENOM" id="CLU_1906531_0_0_1"/>